<dbReference type="AlphaFoldDB" id="A0A402C3I2"/>
<comment type="caution">
    <text evidence="1">The sequence shown here is derived from an EMBL/GenBank/DDBJ whole genome shotgun (WGS) entry which is preliminary data.</text>
</comment>
<proteinExistence type="predicted"/>
<name>A0A402C3I2_RHOWR</name>
<dbReference type="Proteomes" id="UP000287519">
    <property type="component" value="Unassembled WGS sequence"/>
</dbReference>
<dbReference type="EMBL" id="BHYM01000016">
    <property type="protein sequence ID" value="GCE38137.1"/>
    <property type="molecule type" value="Genomic_DNA"/>
</dbReference>
<protein>
    <submittedName>
        <fullName evidence="1">Uncharacterized protein</fullName>
    </submittedName>
</protein>
<keyword evidence="2" id="KW-1185">Reference proteome</keyword>
<organism evidence="1 2">
    <name type="scientific">Rhodococcus wratislaviensis</name>
    <name type="common">Tsukamurella wratislaviensis</name>
    <dbReference type="NCBI Taxonomy" id="44752"/>
    <lineage>
        <taxon>Bacteria</taxon>
        <taxon>Bacillati</taxon>
        <taxon>Actinomycetota</taxon>
        <taxon>Actinomycetes</taxon>
        <taxon>Mycobacteriales</taxon>
        <taxon>Nocardiaceae</taxon>
        <taxon>Rhodococcus</taxon>
    </lineage>
</organism>
<evidence type="ECO:0000313" key="1">
    <source>
        <dbReference type="EMBL" id="GCE38137.1"/>
    </source>
</evidence>
<accession>A0A402C3I2</accession>
<evidence type="ECO:0000313" key="2">
    <source>
        <dbReference type="Proteomes" id="UP000287519"/>
    </source>
</evidence>
<reference evidence="1 2" key="1">
    <citation type="submission" date="2018-11" db="EMBL/GenBank/DDBJ databases">
        <title>Microbial catabolism of amino acid.</title>
        <authorList>
            <person name="Hibi M."/>
            <person name="Ogawa J."/>
        </authorList>
    </citation>
    <scope>NUCLEOTIDE SEQUENCE [LARGE SCALE GENOMIC DNA]</scope>
    <source>
        <strain evidence="1 2">C31-06</strain>
    </source>
</reference>
<sequence length="49" mass="5450">MDAAQGRDRRGTLQGRPGWQDEFVLLSRQRTAADQIAGGFDTESVPWTT</sequence>
<gene>
    <name evidence="1" type="ORF">Rhow_001159</name>
</gene>